<name>A0AAD7H8W6_9AGAR</name>
<evidence type="ECO:0000313" key="2">
    <source>
        <dbReference type="EMBL" id="KAJ7715323.1"/>
    </source>
</evidence>
<protein>
    <submittedName>
        <fullName evidence="2">Uncharacterized protein</fullName>
    </submittedName>
</protein>
<reference evidence="2" key="1">
    <citation type="submission" date="2023-03" db="EMBL/GenBank/DDBJ databases">
        <title>Massive genome expansion in bonnet fungi (Mycena s.s.) driven by repeated elements and novel gene families across ecological guilds.</title>
        <authorList>
            <consortium name="Lawrence Berkeley National Laboratory"/>
            <person name="Harder C.B."/>
            <person name="Miyauchi S."/>
            <person name="Viragh M."/>
            <person name="Kuo A."/>
            <person name="Thoen E."/>
            <person name="Andreopoulos B."/>
            <person name="Lu D."/>
            <person name="Skrede I."/>
            <person name="Drula E."/>
            <person name="Henrissat B."/>
            <person name="Morin E."/>
            <person name="Kohler A."/>
            <person name="Barry K."/>
            <person name="LaButti K."/>
            <person name="Morin E."/>
            <person name="Salamov A."/>
            <person name="Lipzen A."/>
            <person name="Mereny Z."/>
            <person name="Hegedus B."/>
            <person name="Baldrian P."/>
            <person name="Stursova M."/>
            <person name="Weitz H."/>
            <person name="Taylor A."/>
            <person name="Grigoriev I.V."/>
            <person name="Nagy L.G."/>
            <person name="Martin F."/>
            <person name="Kauserud H."/>
        </authorList>
    </citation>
    <scope>NUCLEOTIDE SEQUENCE</scope>
    <source>
        <strain evidence="2">CBHHK182m</strain>
    </source>
</reference>
<feature type="region of interest" description="Disordered" evidence="1">
    <location>
        <begin position="1"/>
        <end position="34"/>
    </location>
</feature>
<feature type="compositionally biased region" description="Basic and acidic residues" evidence="1">
    <location>
        <begin position="1"/>
        <end position="23"/>
    </location>
</feature>
<comment type="caution">
    <text evidence="2">The sequence shown here is derived from an EMBL/GenBank/DDBJ whole genome shotgun (WGS) entry which is preliminary data.</text>
</comment>
<gene>
    <name evidence="2" type="ORF">B0H16DRAFT_1477480</name>
</gene>
<organism evidence="2 3">
    <name type="scientific">Mycena metata</name>
    <dbReference type="NCBI Taxonomy" id="1033252"/>
    <lineage>
        <taxon>Eukaryota</taxon>
        <taxon>Fungi</taxon>
        <taxon>Dikarya</taxon>
        <taxon>Basidiomycota</taxon>
        <taxon>Agaricomycotina</taxon>
        <taxon>Agaricomycetes</taxon>
        <taxon>Agaricomycetidae</taxon>
        <taxon>Agaricales</taxon>
        <taxon>Marasmiineae</taxon>
        <taxon>Mycenaceae</taxon>
        <taxon>Mycena</taxon>
    </lineage>
</organism>
<keyword evidence="3" id="KW-1185">Reference proteome</keyword>
<evidence type="ECO:0000313" key="3">
    <source>
        <dbReference type="Proteomes" id="UP001215598"/>
    </source>
</evidence>
<proteinExistence type="predicted"/>
<evidence type="ECO:0000256" key="1">
    <source>
        <dbReference type="SAM" id="MobiDB-lite"/>
    </source>
</evidence>
<dbReference type="EMBL" id="JARKIB010000310">
    <property type="protein sequence ID" value="KAJ7715323.1"/>
    <property type="molecule type" value="Genomic_DNA"/>
</dbReference>
<dbReference type="AlphaFoldDB" id="A0AAD7H8W6"/>
<accession>A0AAD7H8W6</accession>
<dbReference type="Proteomes" id="UP001215598">
    <property type="component" value="Unassembled WGS sequence"/>
</dbReference>
<sequence length="204" mass="23045">MPLKDHQPLHEEAPRKQKEEGATGHRNWSGTYSGNVHQKWRERCGEWLGGVEGPERHYGARGQLNTRKKLQRLKGRMRGLRGINMEKKTEAVVSENGQMWKEIDELKSINLNVVFASNPPPQSTPYLASTAYLLPSEAYPPSATQEKETGRRCDKDFGSLQADFGVPRNIIVESSIGAPEWPFARHRYRARLANAAVRLCGLRA</sequence>